<evidence type="ECO:0000256" key="2">
    <source>
        <dbReference type="ARBA" id="ARBA00022729"/>
    </source>
</evidence>
<dbReference type="AlphaFoldDB" id="A0A9P0CHD3"/>
<dbReference type="InterPro" id="IPR002557">
    <property type="entry name" value="Chitin-bd_dom"/>
</dbReference>
<proteinExistence type="predicted"/>
<dbReference type="SMART" id="SM00494">
    <property type="entry name" value="ChtBD2"/>
    <property type="match status" value="3"/>
</dbReference>
<gene>
    <name evidence="8" type="ORF">PSYICH_LOCUS1474</name>
</gene>
<feature type="domain" description="Chitin-binding type-2" evidence="7">
    <location>
        <begin position="16"/>
        <end position="78"/>
    </location>
</feature>
<evidence type="ECO:0000256" key="4">
    <source>
        <dbReference type="ARBA" id="ARBA00023157"/>
    </source>
</evidence>
<evidence type="ECO:0000313" key="8">
    <source>
        <dbReference type="EMBL" id="CAH1100093.1"/>
    </source>
</evidence>
<dbReference type="PANTHER" id="PTHR23301">
    <property type="entry name" value="CHITIN BINDING PERITROPHIN-A"/>
    <property type="match status" value="1"/>
</dbReference>
<organism evidence="8 9">
    <name type="scientific">Psylliodes chrysocephalus</name>
    <dbReference type="NCBI Taxonomy" id="3402493"/>
    <lineage>
        <taxon>Eukaryota</taxon>
        <taxon>Metazoa</taxon>
        <taxon>Ecdysozoa</taxon>
        <taxon>Arthropoda</taxon>
        <taxon>Hexapoda</taxon>
        <taxon>Insecta</taxon>
        <taxon>Pterygota</taxon>
        <taxon>Neoptera</taxon>
        <taxon>Endopterygota</taxon>
        <taxon>Coleoptera</taxon>
        <taxon>Polyphaga</taxon>
        <taxon>Cucujiformia</taxon>
        <taxon>Chrysomeloidea</taxon>
        <taxon>Chrysomelidae</taxon>
        <taxon>Galerucinae</taxon>
        <taxon>Alticini</taxon>
        <taxon>Psylliodes</taxon>
    </lineage>
</organism>
<reference evidence="8" key="1">
    <citation type="submission" date="2022-01" db="EMBL/GenBank/DDBJ databases">
        <authorList>
            <person name="King R."/>
        </authorList>
    </citation>
    <scope>NUCLEOTIDE SEQUENCE</scope>
</reference>
<keyword evidence="1" id="KW-0147">Chitin-binding</keyword>
<protein>
    <recommendedName>
        <fullName evidence="7">Chitin-binding type-2 domain-containing protein</fullName>
    </recommendedName>
</protein>
<dbReference type="SUPFAM" id="SSF57625">
    <property type="entry name" value="Invertebrate chitin-binding proteins"/>
    <property type="match status" value="3"/>
</dbReference>
<dbReference type="InterPro" id="IPR036508">
    <property type="entry name" value="Chitin-bd_dom_sf"/>
</dbReference>
<dbReference type="Gene3D" id="2.170.140.10">
    <property type="entry name" value="Chitin binding domain"/>
    <property type="match status" value="3"/>
</dbReference>
<dbReference type="Proteomes" id="UP001153636">
    <property type="component" value="Chromosome 10"/>
</dbReference>
<sequence>MMKYLFISLFAVVYAQTRCPQGTGKGTGFFPDPDQCDIYYVCAKGQFEERLCPDGLVFDDRDPNFERCEVPANVDCGDRLALQEAKSSPGCPRANGFYRHPKDCTKFHNCVDGKPKELNCPAGLVYDERSSTCVWAANSNRKECLNPKADALDDGFECPAEAASLSDANGRKVPHPTYAHPSDCQKFYICRNGVDPQRGSCSPGTVYNDETARCEVPENVPGCENYYSLTSSNSKPSVQTSGIPTRKN</sequence>
<name>A0A9P0CHD3_9CUCU</name>
<dbReference type="GO" id="GO:0005576">
    <property type="term" value="C:extracellular region"/>
    <property type="evidence" value="ECO:0007669"/>
    <property type="project" value="InterPro"/>
</dbReference>
<dbReference type="PANTHER" id="PTHR23301:SF110">
    <property type="entry name" value="LD43683P-RELATED"/>
    <property type="match status" value="1"/>
</dbReference>
<keyword evidence="3" id="KW-0677">Repeat</keyword>
<dbReference type="GO" id="GO:0008061">
    <property type="term" value="F:chitin binding"/>
    <property type="evidence" value="ECO:0007669"/>
    <property type="project" value="UniProtKB-KW"/>
</dbReference>
<dbReference type="Pfam" id="PF01607">
    <property type="entry name" value="CBM_14"/>
    <property type="match status" value="3"/>
</dbReference>
<feature type="domain" description="Chitin-binding type-2" evidence="7">
    <location>
        <begin position="88"/>
        <end position="146"/>
    </location>
</feature>
<dbReference type="OrthoDB" id="439917at2759"/>
<keyword evidence="9" id="KW-1185">Reference proteome</keyword>
<keyword evidence="4" id="KW-1015">Disulfide bond</keyword>
<feature type="signal peptide" evidence="6">
    <location>
        <begin position="1"/>
        <end position="17"/>
    </location>
</feature>
<evidence type="ECO:0000256" key="6">
    <source>
        <dbReference type="SAM" id="SignalP"/>
    </source>
</evidence>
<dbReference type="PROSITE" id="PS50940">
    <property type="entry name" value="CHIT_BIND_II"/>
    <property type="match status" value="3"/>
</dbReference>
<evidence type="ECO:0000313" key="9">
    <source>
        <dbReference type="Proteomes" id="UP001153636"/>
    </source>
</evidence>
<dbReference type="InterPro" id="IPR051940">
    <property type="entry name" value="Chitin_bind-dev_reg"/>
</dbReference>
<evidence type="ECO:0000256" key="5">
    <source>
        <dbReference type="ARBA" id="ARBA00023180"/>
    </source>
</evidence>
<evidence type="ECO:0000256" key="1">
    <source>
        <dbReference type="ARBA" id="ARBA00022669"/>
    </source>
</evidence>
<keyword evidence="2 6" id="KW-0732">Signal</keyword>
<evidence type="ECO:0000259" key="7">
    <source>
        <dbReference type="PROSITE" id="PS50940"/>
    </source>
</evidence>
<keyword evidence="5" id="KW-0325">Glycoprotein</keyword>
<evidence type="ECO:0000256" key="3">
    <source>
        <dbReference type="ARBA" id="ARBA00022737"/>
    </source>
</evidence>
<feature type="chain" id="PRO_5040394575" description="Chitin-binding type-2 domain-containing protein" evidence="6">
    <location>
        <begin position="18"/>
        <end position="248"/>
    </location>
</feature>
<accession>A0A9P0CHD3</accession>
<feature type="domain" description="Chitin-binding type-2" evidence="7">
    <location>
        <begin position="155"/>
        <end position="225"/>
    </location>
</feature>
<dbReference type="EMBL" id="OV651822">
    <property type="protein sequence ID" value="CAH1100093.1"/>
    <property type="molecule type" value="Genomic_DNA"/>
</dbReference>